<feature type="region of interest" description="Disordered" evidence="1">
    <location>
        <begin position="74"/>
        <end position="99"/>
    </location>
</feature>
<sequence length="146" mass="15244">MKTQLATGIARSISPGQSLRQTSTEINTFNTTKVAPRKLSNASAVPTSGTNSPQTINSPVPKVATATISHPTIKKNPAIPAISRGVPPPIPPNKPIVPPTRLNMSNIKDSSLIGGSIVTANIDDGSLDGNDELQEFQQVISNITGK</sequence>
<dbReference type="EMBL" id="WJQU01000003">
    <property type="protein sequence ID" value="KAJ6638472.1"/>
    <property type="molecule type" value="Genomic_DNA"/>
</dbReference>
<proteinExistence type="predicted"/>
<organism evidence="2 3">
    <name type="scientific">Pseudolycoriella hygida</name>
    <dbReference type="NCBI Taxonomy" id="35572"/>
    <lineage>
        <taxon>Eukaryota</taxon>
        <taxon>Metazoa</taxon>
        <taxon>Ecdysozoa</taxon>
        <taxon>Arthropoda</taxon>
        <taxon>Hexapoda</taxon>
        <taxon>Insecta</taxon>
        <taxon>Pterygota</taxon>
        <taxon>Neoptera</taxon>
        <taxon>Endopterygota</taxon>
        <taxon>Diptera</taxon>
        <taxon>Nematocera</taxon>
        <taxon>Sciaroidea</taxon>
        <taxon>Sciaridae</taxon>
        <taxon>Pseudolycoriella</taxon>
    </lineage>
</organism>
<dbReference type="Proteomes" id="UP001151699">
    <property type="component" value="Chromosome X"/>
</dbReference>
<gene>
    <name evidence="2" type="ORF">Bhyg_11207</name>
</gene>
<evidence type="ECO:0000256" key="1">
    <source>
        <dbReference type="SAM" id="MobiDB-lite"/>
    </source>
</evidence>
<dbReference type="AlphaFoldDB" id="A0A9Q0MXL1"/>
<keyword evidence="3" id="KW-1185">Reference proteome</keyword>
<comment type="caution">
    <text evidence="2">The sequence shown here is derived from an EMBL/GenBank/DDBJ whole genome shotgun (WGS) entry which is preliminary data.</text>
</comment>
<feature type="compositionally biased region" description="Polar residues" evidence="1">
    <location>
        <begin position="40"/>
        <end position="58"/>
    </location>
</feature>
<evidence type="ECO:0000313" key="3">
    <source>
        <dbReference type="Proteomes" id="UP001151699"/>
    </source>
</evidence>
<accession>A0A9Q0MXL1</accession>
<feature type="compositionally biased region" description="Pro residues" evidence="1">
    <location>
        <begin position="86"/>
        <end position="98"/>
    </location>
</feature>
<name>A0A9Q0MXL1_9DIPT</name>
<evidence type="ECO:0000313" key="2">
    <source>
        <dbReference type="EMBL" id="KAJ6638472.1"/>
    </source>
</evidence>
<feature type="region of interest" description="Disordered" evidence="1">
    <location>
        <begin position="37"/>
        <end position="60"/>
    </location>
</feature>
<reference evidence="2" key="1">
    <citation type="submission" date="2022-07" db="EMBL/GenBank/DDBJ databases">
        <authorList>
            <person name="Trinca V."/>
            <person name="Uliana J.V.C."/>
            <person name="Torres T.T."/>
            <person name="Ward R.J."/>
            <person name="Monesi N."/>
        </authorList>
    </citation>
    <scope>NUCLEOTIDE SEQUENCE</scope>
    <source>
        <strain evidence="2">HSMRA1968</strain>
        <tissue evidence="2">Whole embryos</tissue>
    </source>
</reference>
<protein>
    <submittedName>
        <fullName evidence="2">Uncharacterized protein</fullName>
    </submittedName>
</protein>